<protein>
    <submittedName>
        <fullName evidence="1">Uncharacterized protein</fullName>
    </submittedName>
</protein>
<dbReference type="AlphaFoldDB" id="A0A0F9FA21"/>
<organism evidence="1">
    <name type="scientific">marine sediment metagenome</name>
    <dbReference type="NCBI Taxonomy" id="412755"/>
    <lineage>
        <taxon>unclassified sequences</taxon>
        <taxon>metagenomes</taxon>
        <taxon>ecological metagenomes</taxon>
    </lineage>
</organism>
<sequence length="129" mass="14428">DDAYRKLIVGDLDQDDTGLPSAAAIRPTDGELWMDRAPTSAENGRIYKYRYNKELELVVAADTFPFGNTVFRAIVPAAAELWKLHRHQEFSQGLFDASMGRAARAVRGLPIRDSYRPGHAHNSTDPLEE</sequence>
<dbReference type="EMBL" id="LAZR01031296">
    <property type="protein sequence ID" value="KKL54160.1"/>
    <property type="molecule type" value="Genomic_DNA"/>
</dbReference>
<evidence type="ECO:0000313" key="1">
    <source>
        <dbReference type="EMBL" id="KKL54160.1"/>
    </source>
</evidence>
<feature type="non-terminal residue" evidence="1">
    <location>
        <position position="1"/>
    </location>
</feature>
<reference evidence="1" key="1">
    <citation type="journal article" date="2015" name="Nature">
        <title>Complex archaea that bridge the gap between prokaryotes and eukaryotes.</title>
        <authorList>
            <person name="Spang A."/>
            <person name="Saw J.H."/>
            <person name="Jorgensen S.L."/>
            <person name="Zaremba-Niedzwiedzka K."/>
            <person name="Martijn J."/>
            <person name="Lind A.E."/>
            <person name="van Eijk R."/>
            <person name="Schleper C."/>
            <person name="Guy L."/>
            <person name="Ettema T.J."/>
        </authorList>
    </citation>
    <scope>NUCLEOTIDE SEQUENCE</scope>
</reference>
<proteinExistence type="predicted"/>
<comment type="caution">
    <text evidence="1">The sequence shown here is derived from an EMBL/GenBank/DDBJ whole genome shotgun (WGS) entry which is preliminary data.</text>
</comment>
<accession>A0A0F9FA21</accession>
<gene>
    <name evidence="1" type="ORF">LCGC14_2268180</name>
</gene>
<name>A0A0F9FA21_9ZZZZ</name>